<dbReference type="CDD" id="cd07995">
    <property type="entry name" value="TPK"/>
    <property type="match status" value="1"/>
</dbReference>
<dbReference type="InterPro" id="IPR036371">
    <property type="entry name" value="TPK_B1-bd_sf"/>
</dbReference>
<evidence type="ECO:0000256" key="3">
    <source>
        <dbReference type="ARBA" id="ARBA00022777"/>
    </source>
</evidence>
<dbReference type="EMBL" id="JACRTL010000001">
    <property type="protein sequence ID" value="MBC8609579.1"/>
    <property type="molecule type" value="Genomic_DNA"/>
</dbReference>
<keyword evidence="3" id="KW-0418">Kinase</keyword>
<dbReference type="PANTHER" id="PTHR41299">
    <property type="entry name" value="THIAMINE PYROPHOSPHOKINASE"/>
    <property type="match status" value="1"/>
</dbReference>
<keyword evidence="4" id="KW-0067">ATP-binding</keyword>
<dbReference type="PANTHER" id="PTHR41299:SF1">
    <property type="entry name" value="THIAMINE PYROPHOSPHOKINASE"/>
    <property type="match status" value="1"/>
</dbReference>
<dbReference type="Proteomes" id="UP000632659">
    <property type="component" value="Unassembled WGS sequence"/>
</dbReference>
<feature type="domain" description="Thiamin pyrophosphokinase thiamin-binding" evidence="6">
    <location>
        <begin position="136"/>
        <end position="201"/>
    </location>
</feature>
<dbReference type="SUPFAM" id="SSF63862">
    <property type="entry name" value="Thiamin pyrophosphokinase, substrate-binding domain"/>
    <property type="match status" value="1"/>
</dbReference>
<dbReference type="OrthoDB" id="9804377at2"/>
<dbReference type="SMART" id="SM00983">
    <property type="entry name" value="TPK_B1_binding"/>
    <property type="match status" value="1"/>
</dbReference>
<evidence type="ECO:0000256" key="1">
    <source>
        <dbReference type="ARBA" id="ARBA00022679"/>
    </source>
</evidence>
<dbReference type="GO" id="GO:0004788">
    <property type="term" value="F:thiamine diphosphokinase activity"/>
    <property type="evidence" value="ECO:0007669"/>
    <property type="project" value="UniProtKB-UniRule"/>
</dbReference>
<dbReference type="GO" id="GO:0030975">
    <property type="term" value="F:thiamine binding"/>
    <property type="evidence" value="ECO:0007669"/>
    <property type="project" value="InterPro"/>
</dbReference>
<keyword evidence="8" id="KW-1185">Reference proteome</keyword>
<dbReference type="AlphaFoldDB" id="A0A8J6TNY9"/>
<dbReference type="EC" id="2.7.6.2" evidence="5"/>
<dbReference type="Gene3D" id="3.40.50.10240">
    <property type="entry name" value="Thiamin pyrophosphokinase, catalytic domain"/>
    <property type="match status" value="1"/>
</dbReference>
<dbReference type="InterPro" id="IPR007373">
    <property type="entry name" value="Thiamin_PyroPKinase_B1-bd"/>
</dbReference>
<dbReference type="GO" id="GO:0009229">
    <property type="term" value="P:thiamine diphosphate biosynthetic process"/>
    <property type="evidence" value="ECO:0007669"/>
    <property type="project" value="InterPro"/>
</dbReference>
<dbReference type="InterPro" id="IPR006282">
    <property type="entry name" value="Thi_PPkinase"/>
</dbReference>
<dbReference type="GO" id="GO:0006772">
    <property type="term" value="P:thiamine metabolic process"/>
    <property type="evidence" value="ECO:0007669"/>
    <property type="project" value="UniProtKB-UniRule"/>
</dbReference>
<organism evidence="7 8">
    <name type="scientific">Massiliimalia timonensis</name>
    <dbReference type="NCBI Taxonomy" id="1987501"/>
    <lineage>
        <taxon>Bacteria</taxon>
        <taxon>Bacillati</taxon>
        <taxon>Bacillota</taxon>
        <taxon>Clostridia</taxon>
        <taxon>Eubacteriales</taxon>
        <taxon>Oscillospiraceae</taxon>
        <taxon>Massiliimalia</taxon>
    </lineage>
</organism>
<reference evidence="7" key="1">
    <citation type="submission" date="2020-08" db="EMBL/GenBank/DDBJ databases">
        <title>Genome public.</title>
        <authorList>
            <person name="Liu C."/>
            <person name="Sun Q."/>
        </authorList>
    </citation>
    <scope>NUCLEOTIDE SEQUENCE</scope>
    <source>
        <strain evidence="7">NSJ-15</strain>
    </source>
</reference>
<dbReference type="Pfam" id="PF04263">
    <property type="entry name" value="TPK_catalytic"/>
    <property type="match status" value="1"/>
</dbReference>
<evidence type="ECO:0000313" key="8">
    <source>
        <dbReference type="Proteomes" id="UP000632659"/>
    </source>
</evidence>
<keyword evidence="1 7" id="KW-0808">Transferase</keyword>
<evidence type="ECO:0000256" key="5">
    <source>
        <dbReference type="NCBIfam" id="TIGR01378"/>
    </source>
</evidence>
<dbReference type="GO" id="GO:0016301">
    <property type="term" value="F:kinase activity"/>
    <property type="evidence" value="ECO:0007669"/>
    <property type="project" value="UniProtKB-KW"/>
</dbReference>
<evidence type="ECO:0000259" key="6">
    <source>
        <dbReference type="SMART" id="SM00983"/>
    </source>
</evidence>
<gene>
    <name evidence="7" type="ORF">H8702_00400</name>
</gene>
<accession>A0A8J6TNY9</accession>
<dbReference type="GO" id="GO:0005524">
    <property type="term" value="F:ATP binding"/>
    <property type="evidence" value="ECO:0007669"/>
    <property type="project" value="UniProtKB-KW"/>
</dbReference>
<dbReference type="Pfam" id="PF04265">
    <property type="entry name" value="TPK_B1_binding"/>
    <property type="match status" value="1"/>
</dbReference>
<evidence type="ECO:0000256" key="4">
    <source>
        <dbReference type="ARBA" id="ARBA00022840"/>
    </source>
</evidence>
<sequence length="216" mass="23816">MKTCYIFGAAPTPEVSWIHVAPDEEDAVICADGGYQLARRAGIKPDWLVGDFDSNRETVDFDQVIRVKPEKDDTDIYLAVSHGRKLGYTRFVIYGALGGRFDHSIANVQMLKGMIKEGIQITLLDAQNEVTAMMDTSIEIPKSDFRYFSLFSLTEVCEGVTIKGGAYPLTDYTLTSDFPLGVSNEVAEEKAAVSVKKGILLVIRSKDAHPNEKSSI</sequence>
<dbReference type="RefSeq" id="WP_158662555.1">
    <property type="nucleotide sequence ID" value="NZ_FYDD01000003.1"/>
</dbReference>
<protein>
    <recommendedName>
        <fullName evidence="5">Thiamine diphosphokinase</fullName>
        <ecNumber evidence="5">2.7.6.2</ecNumber>
    </recommendedName>
</protein>
<dbReference type="SUPFAM" id="SSF63999">
    <property type="entry name" value="Thiamin pyrophosphokinase, catalytic domain"/>
    <property type="match status" value="1"/>
</dbReference>
<dbReference type="InterPro" id="IPR053149">
    <property type="entry name" value="TPK"/>
</dbReference>
<keyword evidence="2" id="KW-0547">Nucleotide-binding</keyword>
<comment type="caution">
    <text evidence="7">The sequence shown here is derived from an EMBL/GenBank/DDBJ whole genome shotgun (WGS) entry which is preliminary data.</text>
</comment>
<dbReference type="InterPro" id="IPR007371">
    <property type="entry name" value="TPK_catalytic"/>
</dbReference>
<evidence type="ECO:0000313" key="7">
    <source>
        <dbReference type="EMBL" id="MBC8609579.1"/>
    </source>
</evidence>
<evidence type="ECO:0000256" key="2">
    <source>
        <dbReference type="ARBA" id="ARBA00022741"/>
    </source>
</evidence>
<dbReference type="InterPro" id="IPR036759">
    <property type="entry name" value="TPK_catalytic_sf"/>
</dbReference>
<name>A0A8J6TNY9_9FIRM</name>
<proteinExistence type="predicted"/>
<dbReference type="NCBIfam" id="TIGR01378">
    <property type="entry name" value="thi_PPkinase"/>
    <property type="match status" value="1"/>
</dbReference>